<dbReference type="AlphaFoldDB" id="A0A376JYA3"/>
<reference evidence="1 2" key="1">
    <citation type="submission" date="2018-06" db="EMBL/GenBank/DDBJ databases">
        <authorList>
            <consortium name="Pathogen Informatics"/>
            <person name="Doyle S."/>
        </authorList>
    </citation>
    <scope>NUCLEOTIDE SEQUENCE [LARGE SCALE GENOMIC DNA]</scope>
    <source>
        <strain evidence="1 2">NCTC10764</strain>
    </source>
</reference>
<gene>
    <name evidence="1" type="ORF">NCTC10764_04678</name>
</gene>
<sequence length="77" mass="8475">MSDLWQSAKNDGEIPDDSFSCVFMSNRTTYNSAQCVTGLMNQANPVVVEIFVISNNGTTHNAVLIQFFHNVGYLPCA</sequence>
<organism evidence="1 2">
    <name type="scientific">Escherichia coli</name>
    <dbReference type="NCBI Taxonomy" id="562"/>
    <lineage>
        <taxon>Bacteria</taxon>
        <taxon>Pseudomonadati</taxon>
        <taxon>Pseudomonadota</taxon>
        <taxon>Gammaproteobacteria</taxon>
        <taxon>Enterobacterales</taxon>
        <taxon>Enterobacteriaceae</taxon>
        <taxon>Escherichia</taxon>
    </lineage>
</organism>
<proteinExistence type="predicted"/>
<evidence type="ECO:0000313" key="1">
    <source>
        <dbReference type="EMBL" id="STE75599.1"/>
    </source>
</evidence>
<dbReference type="Proteomes" id="UP000255201">
    <property type="component" value="Unassembled WGS sequence"/>
</dbReference>
<evidence type="ECO:0000313" key="2">
    <source>
        <dbReference type="Proteomes" id="UP000255201"/>
    </source>
</evidence>
<name>A0A376JYA3_ECOLX</name>
<dbReference type="EMBL" id="UFZL01000003">
    <property type="protein sequence ID" value="STE75599.1"/>
    <property type="molecule type" value="Genomic_DNA"/>
</dbReference>
<accession>A0A376JYA3</accession>
<protein>
    <submittedName>
        <fullName evidence="1">Uncharacterized protein</fullName>
    </submittedName>
</protein>